<dbReference type="Proteomes" id="UP000815325">
    <property type="component" value="Unassembled WGS sequence"/>
</dbReference>
<proteinExistence type="predicted"/>
<gene>
    <name evidence="1" type="ORF">DUNSADRAFT_18194</name>
</gene>
<evidence type="ECO:0000313" key="2">
    <source>
        <dbReference type="Proteomes" id="UP000815325"/>
    </source>
</evidence>
<organism evidence="1 2">
    <name type="scientific">Dunaliella salina</name>
    <name type="common">Green alga</name>
    <name type="synonym">Protococcus salinus</name>
    <dbReference type="NCBI Taxonomy" id="3046"/>
    <lineage>
        <taxon>Eukaryota</taxon>
        <taxon>Viridiplantae</taxon>
        <taxon>Chlorophyta</taxon>
        <taxon>core chlorophytes</taxon>
        <taxon>Chlorophyceae</taxon>
        <taxon>CS clade</taxon>
        <taxon>Chlamydomonadales</taxon>
        <taxon>Dunaliellaceae</taxon>
        <taxon>Dunaliella</taxon>
    </lineage>
</organism>
<comment type="caution">
    <text evidence="1">The sequence shown here is derived from an EMBL/GenBank/DDBJ whole genome shotgun (WGS) entry which is preliminary data.</text>
</comment>
<accession>A0ABQ7G0H3</accession>
<reference evidence="1" key="1">
    <citation type="submission" date="2017-08" db="EMBL/GenBank/DDBJ databases">
        <authorList>
            <person name="Polle J.E."/>
            <person name="Barry K."/>
            <person name="Cushman J."/>
            <person name="Schmutz J."/>
            <person name="Tran D."/>
            <person name="Hathwaick L.T."/>
            <person name="Yim W.C."/>
            <person name="Jenkins J."/>
            <person name="Mckie-Krisberg Z.M."/>
            <person name="Prochnik S."/>
            <person name="Lindquist E."/>
            <person name="Dockter R.B."/>
            <person name="Adam C."/>
            <person name="Molina H."/>
            <person name="Bunkerborg J."/>
            <person name="Jin E."/>
            <person name="Buchheim M."/>
            <person name="Magnuson J."/>
        </authorList>
    </citation>
    <scope>NUCLEOTIDE SEQUENCE</scope>
    <source>
        <strain evidence="1">CCAP 19/18</strain>
    </source>
</reference>
<name>A0ABQ7G0H3_DUNSA</name>
<sequence length="202" mass="22211">MQKLIAPFCTLRSHMHALHSNQVLPQGRGKEDWYGHLSASFPQQRSIVHGSQDGRLEDLNTESARIHASCDLPATTGTPLEVAACGLRAQHHPSHDDAHQQCSTLQLQVGLPKTNSWARTKWSRVEKKDSPFGCSCARDVGKLKTSMTFRPLKSTMIAIVHGHCIMGPPSAKTACLQVSHLPMNRGMALVCMQHSHTCAHLL</sequence>
<evidence type="ECO:0000313" key="1">
    <source>
        <dbReference type="EMBL" id="KAF5828101.1"/>
    </source>
</evidence>
<keyword evidence="2" id="KW-1185">Reference proteome</keyword>
<evidence type="ECO:0008006" key="3">
    <source>
        <dbReference type="Google" id="ProtNLM"/>
    </source>
</evidence>
<protein>
    <recommendedName>
        <fullName evidence="3">Encoded protein</fullName>
    </recommendedName>
</protein>
<dbReference type="EMBL" id="MU070362">
    <property type="protein sequence ID" value="KAF5828101.1"/>
    <property type="molecule type" value="Genomic_DNA"/>
</dbReference>